<dbReference type="PANTHER" id="PTHR23155:SF1188">
    <property type="entry name" value="OS11G0492300 PROTEIN"/>
    <property type="match status" value="1"/>
</dbReference>
<dbReference type="InterPro" id="IPR036388">
    <property type="entry name" value="WH-like_DNA-bd_sf"/>
</dbReference>
<keyword evidence="3" id="KW-1185">Reference proteome</keyword>
<dbReference type="InterPro" id="IPR058922">
    <property type="entry name" value="WHD_DRP"/>
</dbReference>
<dbReference type="Proteomes" id="UP000324897">
    <property type="component" value="Chromosome 2"/>
</dbReference>
<feature type="domain" description="Disease resistance protein winged helix" evidence="1">
    <location>
        <begin position="14"/>
        <end position="79"/>
    </location>
</feature>
<evidence type="ECO:0000313" key="3">
    <source>
        <dbReference type="Proteomes" id="UP000324897"/>
    </source>
</evidence>
<dbReference type="OrthoDB" id="695281at2759"/>
<dbReference type="EMBL" id="RWGY01000013">
    <property type="protein sequence ID" value="TVU24674.1"/>
    <property type="molecule type" value="Genomic_DNA"/>
</dbReference>
<feature type="non-terminal residue" evidence="2">
    <location>
        <position position="1"/>
    </location>
</feature>
<organism evidence="2 3">
    <name type="scientific">Eragrostis curvula</name>
    <name type="common">weeping love grass</name>
    <dbReference type="NCBI Taxonomy" id="38414"/>
    <lineage>
        <taxon>Eukaryota</taxon>
        <taxon>Viridiplantae</taxon>
        <taxon>Streptophyta</taxon>
        <taxon>Embryophyta</taxon>
        <taxon>Tracheophyta</taxon>
        <taxon>Spermatophyta</taxon>
        <taxon>Magnoliopsida</taxon>
        <taxon>Liliopsida</taxon>
        <taxon>Poales</taxon>
        <taxon>Poaceae</taxon>
        <taxon>PACMAD clade</taxon>
        <taxon>Chloridoideae</taxon>
        <taxon>Eragrostideae</taxon>
        <taxon>Eragrostidinae</taxon>
        <taxon>Eragrostis</taxon>
    </lineage>
</organism>
<dbReference type="Pfam" id="PF23559">
    <property type="entry name" value="WHD_DRP"/>
    <property type="match status" value="1"/>
</dbReference>
<comment type="caution">
    <text evidence="2">The sequence shown here is derived from an EMBL/GenBank/DDBJ whole genome shotgun (WGS) entry which is preliminary data.</text>
</comment>
<sequence>MPLHLKLCFVSLSLYSKDIYLDENRVISLWKLLDLLNCDGSDNKDEIGNMYFNELVQRSLLQNYVDGQRVMHDLVHDLACFLAGDEFFRLEGDKPVIQIPRDARYMSILSGGKRSSTYISNASQSLRVITTMTDNSYIGNPEALFMNCMKLRIIYLMQDSLAKYLVPNYLRAYARIMEALKY</sequence>
<dbReference type="GO" id="GO:0098542">
    <property type="term" value="P:defense response to other organism"/>
    <property type="evidence" value="ECO:0007669"/>
    <property type="project" value="TreeGrafter"/>
</dbReference>
<accession>A0A5J9UMN4</accession>
<dbReference type="AlphaFoldDB" id="A0A5J9UMN4"/>
<dbReference type="PANTHER" id="PTHR23155">
    <property type="entry name" value="DISEASE RESISTANCE PROTEIN RP"/>
    <property type="match status" value="1"/>
</dbReference>
<evidence type="ECO:0000259" key="1">
    <source>
        <dbReference type="Pfam" id="PF23559"/>
    </source>
</evidence>
<proteinExistence type="predicted"/>
<dbReference type="Gene3D" id="1.10.10.10">
    <property type="entry name" value="Winged helix-like DNA-binding domain superfamily/Winged helix DNA-binding domain"/>
    <property type="match status" value="1"/>
</dbReference>
<dbReference type="Gramene" id="TVU24674">
    <property type="protein sequence ID" value="TVU24674"/>
    <property type="gene ID" value="EJB05_27125"/>
</dbReference>
<name>A0A5J9UMN4_9POAL</name>
<dbReference type="InterPro" id="IPR044974">
    <property type="entry name" value="Disease_R_plants"/>
</dbReference>
<gene>
    <name evidence="2" type="ORF">EJB05_27125</name>
</gene>
<reference evidence="2 3" key="1">
    <citation type="journal article" date="2019" name="Sci. Rep.">
        <title>A high-quality genome of Eragrostis curvula grass provides insights into Poaceae evolution and supports new strategies to enhance forage quality.</title>
        <authorList>
            <person name="Carballo J."/>
            <person name="Santos B.A.C.M."/>
            <person name="Zappacosta D."/>
            <person name="Garbus I."/>
            <person name="Selva J.P."/>
            <person name="Gallo C.A."/>
            <person name="Diaz A."/>
            <person name="Albertini E."/>
            <person name="Caccamo M."/>
            <person name="Echenique V."/>
        </authorList>
    </citation>
    <scope>NUCLEOTIDE SEQUENCE [LARGE SCALE GENOMIC DNA]</scope>
    <source>
        <strain evidence="3">cv. Victoria</strain>
        <tissue evidence="2">Leaf</tissue>
    </source>
</reference>
<protein>
    <recommendedName>
        <fullName evidence="1">Disease resistance protein winged helix domain-containing protein</fullName>
    </recommendedName>
</protein>
<evidence type="ECO:0000313" key="2">
    <source>
        <dbReference type="EMBL" id="TVU24674.1"/>
    </source>
</evidence>